<feature type="compositionally biased region" description="Basic and acidic residues" evidence="9">
    <location>
        <begin position="692"/>
        <end position="712"/>
    </location>
</feature>
<dbReference type="Gene3D" id="3.40.50.1010">
    <property type="entry name" value="5'-nuclease"/>
    <property type="match status" value="1"/>
</dbReference>
<evidence type="ECO:0000256" key="3">
    <source>
        <dbReference type="ARBA" id="ARBA00022722"/>
    </source>
</evidence>
<accession>A0A7S4VF23</accession>
<evidence type="ECO:0000259" key="10">
    <source>
        <dbReference type="SMART" id="SM00484"/>
    </source>
</evidence>
<organism evidence="12">
    <name type="scientific">Ditylum brightwellii</name>
    <dbReference type="NCBI Taxonomy" id="49249"/>
    <lineage>
        <taxon>Eukaryota</taxon>
        <taxon>Sar</taxon>
        <taxon>Stramenopiles</taxon>
        <taxon>Ochrophyta</taxon>
        <taxon>Bacillariophyta</taxon>
        <taxon>Mediophyceae</taxon>
        <taxon>Lithodesmiophycidae</taxon>
        <taxon>Lithodesmiales</taxon>
        <taxon>Lithodesmiaceae</taxon>
        <taxon>Ditylum</taxon>
    </lineage>
</organism>
<evidence type="ECO:0000256" key="6">
    <source>
        <dbReference type="ARBA" id="ARBA00023128"/>
    </source>
</evidence>
<dbReference type="AlphaFoldDB" id="A0A7S4VF23"/>
<dbReference type="InterPro" id="IPR006085">
    <property type="entry name" value="XPG_DNA_repair_N"/>
</dbReference>
<evidence type="ECO:0000259" key="11">
    <source>
        <dbReference type="SMART" id="SM00485"/>
    </source>
</evidence>
<feature type="compositionally biased region" description="Basic and acidic residues" evidence="9">
    <location>
        <begin position="357"/>
        <end position="368"/>
    </location>
</feature>
<feature type="compositionally biased region" description="Polar residues" evidence="9">
    <location>
        <begin position="896"/>
        <end position="908"/>
    </location>
</feature>
<feature type="compositionally biased region" description="Polar residues" evidence="9">
    <location>
        <begin position="800"/>
        <end position="813"/>
    </location>
</feature>
<feature type="compositionally biased region" description="Basic and acidic residues" evidence="9">
    <location>
        <begin position="851"/>
        <end position="861"/>
    </location>
</feature>
<keyword evidence="3" id="KW-0540">Nuclease</keyword>
<name>A0A7S4VF23_9STRA</name>
<evidence type="ECO:0000256" key="4">
    <source>
        <dbReference type="ARBA" id="ARBA00022763"/>
    </source>
</evidence>
<feature type="region of interest" description="Disordered" evidence="9">
    <location>
        <begin position="477"/>
        <end position="497"/>
    </location>
</feature>
<evidence type="ECO:0000256" key="7">
    <source>
        <dbReference type="ARBA" id="ARBA00023204"/>
    </source>
</evidence>
<dbReference type="Pfam" id="PF00752">
    <property type="entry name" value="XPG_N"/>
    <property type="match status" value="1"/>
</dbReference>
<feature type="region of interest" description="Disordered" evidence="9">
    <location>
        <begin position="846"/>
        <end position="983"/>
    </location>
</feature>
<dbReference type="InterPro" id="IPR006084">
    <property type="entry name" value="XPG/Rad2"/>
</dbReference>
<feature type="compositionally biased region" description="Low complexity" evidence="9">
    <location>
        <begin position="477"/>
        <end position="488"/>
    </location>
</feature>
<dbReference type="GO" id="GO:0006281">
    <property type="term" value="P:DNA repair"/>
    <property type="evidence" value="ECO:0007669"/>
    <property type="project" value="UniProtKB-KW"/>
</dbReference>
<dbReference type="EMBL" id="HBNS01031302">
    <property type="protein sequence ID" value="CAE4625579.1"/>
    <property type="molecule type" value="Transcribed_RNA"/>
</dbReference>
<evidence type="ECO:0008006" key="13">
    <source>
        <dbReference type="Google" id="ProtNLM"/>
    </source>
</evidence>
<dbReference type="Pfam" id="PF00867">
    <property type="entry name" value="XPG_I"/>
    <property type="match status" value="1"/>
</dbReference>
<feature type="compositionally biased region" description="Polar residues" evidence="9">
    <location>
        <begin position="873"/>
        <end position="887"/>
    </location>
</feature>
<dbReference type="GO" id="GO:0005634">
    <property type="term" value="C:nucleus"/>
    <property type="evidence" value="ECO:0007669"/>
    <property type="project" value="UniProtKB-SubCell"/>
</dbReference>
<feature type="region of interest" description="Disordered" evidence="9">
    <location>
        <begin position="781"/>
        <end position="815"/>
    </location>
</feature>
<dbReference type="InterPro" id="IPR044752">
    <property type="entry name" value="PIN-like_EXO1"/>
</dbReference>
<dbReference type="InterPro" id="IPR036279">
    <property type="entry name" value="5-3_exonuclease_C_sf"/>
</dbReference>
<comment type="subcellular location">
    <subcellularLocation>
        <location evidence="1">Nucleus</location>
    </subcellularLocation>
</comment>
<proteinExistence type="predicted"/>
<evidence type="ECO:0000256" key="5">
    <source>
        <dbReference type="ARBA" id="ARBA00022801"/>
    </source>
</evidence>
<evidence type="ECO:0000256" key="2">
    <source>
        <dbReference type="ARBA" id="ARBA00022553"/>
    </source>
</evidence>
<keyword evidence="5" id="KW-0378">Hydrolase</keyword>
<keyword evidence="7" id="KW-0234">DNA repair</keyword>
<dbReference type="CDD" id="cd09857">
    <property type="entry name" value="PIN_EXO1"/>
    <property type="match status" value="1"/>
</dbReference>
<protein>
    <recommendedName>
        <fullName evidence="13">Exonuclease 1</fullName>
    </recommendedName>
</protein>
<feature type="domain" description="XPG N-terminal" evidence="11">
    <location>
        <begin position="1"/>
        <end position="121"/>
    </location>
</feature>
<dbReference type="SMART" id="SM00485">
    <property type="entry name" value="XPGN"/>
    <property type="match status" value="1"/>
</dbReference>
<dbReference type="SUPFAM" id="SSF88723">
    <property type="entry name" value="PIN domain-like"/>
    <property type="match status" value="1"/>
</dbReference>
<feature type="region of interest" description="Disordered" evidence="9">
    <location>
        <begin position="682"/>
        <end position="738"/>
    </location>
</feature>
<feature type="compositionally biased region" description="Acidic residues" evidence="9">
    <location>
        <begin position="713"/>
        <end position="723"/>
    </location>
</feature>
<dbReference type="InterPro" id="IPR029060">
    <property type="entry name" value="PIN-like_dom_sf"/>
</dbReference>
<dbReference type="GO" id="GO:0017108">
    <property type="term" value="F:5'-flap endonuclease activity"/>
    <property type="evidence" value="ECO:0007669"/>
    <property type="project" value="TreeGrafter"/>
</dbReference>
<evidence type="ECO:0000313" key="12">
    <source>
        <dbReference type="EMBL" id="CAE4625579.1"/>
    </source>
</evidence>
<feature type="domain" description="XPG-I" evidence="10">
    <location>
        <begin position="171"/>
        <end position="241"/>
    </location>
</feature>
<evidence type="ECO:0000256" key="1">
    <source>
        <dbReference type="ARBA" id="ARBA00004123"/>
    </source>
</evidence>
<dbReference type="SMART" id="SM00484">
    <property type="entry name" value="XPGI"/>
    <property type="match status" value="1"/>
</dbReference>
<keyword evidence="2" id="KW-0597">Phosphoprotein</keyword>
<feature type="region of interest" description="Disordered" evidence="9">
    <location>
        <begin position="357"/>
        <end position="382"/>
    </location>
</feature>
<keyword evidence="8" id="KW-0539">Nucleus</keyword>
<reference evidence="12" key="1">
    <citation type="submission" date="2021-01" db="EMBL/GenBank/DDBJ databases">
        <authorList>
            <person name="Corre E."/>
            <person name="Pelletier E."/>
            <person name="Niang G."/>
            <person name="Scheremetjew M."/>
            <person name="Finn R."/>
            <person name="Kale V."/>
            <person name="Holt S."/>
            <person name="Cochrane G."/>
            <person name="Meng A."/>
            <person name="Brown T."/>
            <person name="Cohen L."/>
        </authorList>
    </citation>
    <scope>NUCLEOTIDE SEQUENCE</scope>
    <source>
        <strain evidence="12">GSO104</strain>
    </source>
</reference>
<gene>
    <name evidence="12" type="ORF">DBRI00130_LOCUS24545</name>
</gene>
<dbReference type="InterPro" id="IPR006086">
    <property type="entry name" value="XPG-I_dom"/>
</dbReference>
<dbReference type="GO" id="GO:0046872">
    <property type="term" value="F:metal ion binding"/>
    <property type="evidence" value="ECO:0007669"/>
    <property type="project" value="InterPro"/>
</dbReference>
<dbReference type="PANTHER" id="PTHR11081">
    <property type="entry name" value="FLAP ENDONUCLEASE FAMILY MEMBER"/>
    <property type="match status" value="1"/>
</dbReference>
<sequence>MGIQGLLKGLNPLLVPPSTTSTPTAPPTYNISQFQNATLAIDASSWLHKAAYSCAEPFVEALENNTRNPQVEQTYSRYMTRRCDELISQAGIAKIYLVFDGKRCPMKRGTNVEREEKRQKNLREARRFKSEGRMTEAYDRYRCCIKVTEEMGRVVAREVRKKWGRAGGGVVECVFSPYEADAQLAKLCLDGYADAVVTEDSDVIVYSAACRTPFPIIYKLDRNSGSCDVITMDWLLSSSPDDAPNDRPHLDISSMKRFLPDMNQTECKREKKGGSSRVKGNAFLSTLRHMYNKERKTPGSGVRMFIQACVLSGCDYAPSQLHKVGPITSFKFIKEQGHRSPEKRFFHLLKALPREKILESPDNSKESSSDSSSTLQRRKGGRGLDTVVSDYEKLLSQSEAVFYYHHVLQMTDGSTVPLVEPRLSSSSKNNDCFLPDMARFNNDMSFVGSVDDGETCEKENGEDDGLLEYSPFQESIQNSQQLNESSLQTGRSGEEKENDMIFSEQLSDQHLSEMAMPRKEIHSKNKLAKPVANGLEDSLVGSILQNVHGTNTAKDSLFQLDDIETRFYTARGGKSPMARASSSMTVSSSSWKGKTEEVGTTNPFASFAHGSVSEDPKRNNNSRFDKEHNDQVSDLQGNVRCSVDASETSRSIDGLFPDKTKQLHHRPVESVLIAAYSASPHFSTIHNPQPHQHGESKRPLRKVPAEETKGNVEDESEIDEDIVDPPSPCPTHTRKKRRLTGSIERVDSSLVAASSTVAAEKRIRTNIQHEETVTPVVKSRFFGGSSSKRPTSLPRRVTPDVSNLDTSGNSSQCKKIDPARSKLTYDDGCDDDDECVVIEFPNKLPQNQQERYAKAESDNHSRSSSSSMAFQLRKNSSPLPNTSASNVHQREHSVQRQHYISPFQSSNRLRIETAKQKSRKPRKPILDGLYKQQQLAKSSSSSSSSMLKKRLFSSQETNAFSKAGDMKRKRAGAITSFFQPKPR</sequence>
<evidence type="ECO:0000256" key="8">
    <source>
        <dbReference type="ARBA" id="ARBA00023242"/>
    </source>
</evidence>
<keyword evidence="6" id="KW-0496">Mitochondrion</keyword>
<dbReference type="SUPFAM" id="SSF47807">
    <property type="entry name" value="5' to 3' exonuclease, C-terminal subdomain"/>
    <property type="match status" value="1"/>
</dbReference>
<dbReference type="PRINTS" id="PR00853">
    <property type="entry name" value="XPGRADSUPER"/>
</dbReference>
<keyword evidence="4" id="KW-0227">DNA damage</keyword>
<dbReference type="PANTHER" id="PTHR11081:SF65">
    <property type="entry name" value="DNA DAMAGE-INDUCIBLE PROTEIN DIN7-RELATED"/>
    <property type="match status" value="1"/>
</dbReference>
<feature type="region of interest" description="Disordered" evidence="9">
    <location>
        <begin position="591"/>
        <end position="632"/>
    </location>
</feature>
<evidence type="ECO:0000256" key="9">
    <source>
        <dbReference type="SAM" id="MobiDB-lite"/>
    </source>
</evidence>
<dbReference type="Gene3D" id="1.10.150.20">
    <property type="entry name" value="5' to 3' exonuclease, C-terminal subdomain"/>
    <property type="match status" value="1"/>
</dbReference>
<feature type="compositionally biased region" description="Basic and acidic residues" evidence="9">
    <location>
        <begin position="612"/>
        <end position="631"/>
    </location>
</feature>